<sequence>MDFPTTLDGYMSPKDVAKAFLETAEKEQKNQQAQIEKQVKQK</sequence>
<evidence type="ECO:0000313" key="1">
    <source>
        <dbReference type="EMBL" id="SUM46783.1"/>
    </source>
</evidence>
<protein>
    <submittedName>
        <fullName evidence="1">Uncharacterized protein</fullName>
    </submittedName>
</protein>
<keyword evidence="2" id="KW-1185">Reference proteome</keyword>
<dbReference type="EMBL" id="UHDP01000003">
    <property type="protein sequence ID" value="SUM46783.1"/>
    <property type="molecule type" value="Genomic_DNA"/>
</dbReference>
<dbReference type="AlphaFoldDB" id="A0A380G924"/>
<dbReference type="Proteomes" id="UP000255549">
    <property type="component" value="Unassembled WGS sequence"/>
</dbReference>
<dbReference type="RefSeq" id="WP_019167659.1">
    <property type="nucleotide sequence ID" value="NZ_CAIB01000056.1"/>
</dbReference>
<organism evidence="1 2">
    <name type="scientific">Staphylococcus intermedius NCTC 11048</name>
    <dbReference type="NCBI Taxonomy" id="1141106"/>
    <lineage>
        <taxon>Bacteria</taxon>
        <taxon>Bacillati</taxon>
        <taxon>Bacillota</taxon>
        <taxon>Bacilli</taxon>
        <taxon>Bacillales</taxon>
        <taxon>Staphylococcaceae</taxon>
        <taxon>Staphylococcus</taxon>
        <taxon>Staphylococcus intermedius group</taxon>
    </lineage>
</organism>
<evidence type="ECO:0000313" key="2">
    <source>
        <dbReference type="Proteomes" id="UP000255549"/>
    </source>
</evidence>
<accession>A0A380G924</accession>
<name>A0A380G924_STAIN</name>
<reference evidence="1 2" key="1">
    <citation type="submission" date="2018-06" db="EMBL/GenBank/DDBJ databases">
        <authorList>
            <consortium name="Pathogen Informatics"/>
            <person name="Doyle S."/>
        </authorList>
    </citation>
    <scope>NUCLEOTIDE SEQUENCE [LARGE SCALE GENOMIC DNA]</scope>
    <source>
        <strain evidence="2">NCTC 11048</strain>
    </source>
</reference>
<gene>
    <name evidence="1" type="ORF">NCTC11048_01849</name>
</gene>
<proteinExistence type="predicted"/>